<dbReference type="EMBL" id="PDUG01000016">
    <property type="protein sequence ID" value="PIC12962.1"/>
    <property type="molecule type" value="Genomic_DNA"/>
</dbReference>
<organism evidence="1 2">
    <name type="scientific">Caenorhabditis nigoni</name>
    <dbReference type="NCBI Taxonomy" id="1611254"/>
    <lineage>
        <taxon>Eukaryota</taxon>
        <taxon>Metazoa</taxon>
        <taxon>Ecdysozoa</taxon>
        <taxon>Nematoda</taxon>
        <taxon>Chromadorea</taxon>
        <taxon>Rhabditida</taxon>
        <taxon>Rhabditina</taxon>
        <taxon>Rhabditomorpha</taxon>
        <taxon>Rhabditoidea</taxon>
        <taxon>Rhabditidae</taxon>
        <taxon>Peloderinae</taxon>
        <taxon>Caenorhabditis</taxon>
    </lineage>
</organism>
<comment type="caution">
    <text evidence="1">The sequence shown here is derived from an EMBL/GenBank/DDBJ whole genome shotgun (WGS) entry which is preliminary data.</text>
</comment>
<dbReference type="AlphaFoldDB" id="A0A2G5SDG1"/>
<dbReference type="Proteomes" id="UP000230233">
    <property type="component" value="Unassembled WGS sequence"/>
</dbReference>
<name>A0A2G5SDG1_9PELO</name>
<accession>A0A2G5SDG1</accession>
<protein>
    <submittedName>
        <fullName evidence="1">Uncharacterized protein</fullName>
    </submittedName>
</protein>
<keyword evidence="2" id="KW-1185">Reference proteome</keyword>
<proteinExistence type="predicted"/>
<reference evidence="2" key="1">
    <citation type="submission" date="2017-10" db="EMBL/GenBank/DDBJ databases">
        <title>Rapid genome shrinkage in a self-fertile nematode reveals novel sperm competition proteins.</title>
        <authorList>
            <person name="Yin D."/>
            <person name="Schwarz E.M."/>
            <person name="Thomas C.G."/>
            <person name="Felde R.L."/>
            <person name="Korf I.F."/>
            <person name="Cutter A.D."/>
            <person name="Schartner C.M."/>
            <person name="Ralston E.J."/>
            <person name="Meyer B.J."/>
            <person name="Haag E.S."/>
        </authorList>
    </citation>
    <scope>NUCLEOTIDE SEQUENCE [LARGE SCALE GENOMIC DNA]</scope>
    <source>
        <strain evidence="2">JU1422</strain>
    </source>
</reference>
<gene>
    <name evidence="1" type="ORF">B9Z55_028051</name>
</gene>
<evidence type="ECO:0000313" key="1">
    <source>
        <dbReference type="EMBL" id="PIC12962.1"/>
    </source>
</evidence>
<evidence type="ECO:0000313" key="2">
    <source>
        <dbReference type="Proteomes" id="UP000230233"/>
    </source>
</evidence>
<sequence length="93" mass="10616">MKYTSFFKMKLEKSDFRDETLGLEETRDKRVAMIATDLFLESRTPGAKKYTPHPDIGGYHFDLDNGDLGSIFFYSNAGMPSTDIGIIVWRPDT</sequence>